<sequence length="176" mass="18760">MTTNSSAATPNTFFSYASLDEPTGTPTVPPVRSTPKPPSQRPISPPEQGDGRLGLAVQVGIGVGISVGGICSFVCAAILCVHIRKKAKIKRAGEDSDQESVNSLPWPPTPKFSSSETWGLPKPPRSLSPLGSQTELPMGYVRSKPPRARSSVMSDKNAQRYELDGHLRAASSVYSR</sequence>
<evidence type="ECO:0000256" key="2">
    <source>
        <dbReference type="SAM" id="Phobius"/>
    </source>
</evidence>
<dbReference type="Proteomes" id="UP001391051">
    <property type="component" value="Unassembled WGS sequence"/>
</dbReference>
<reference evidence="3 4" key="1">
    <citation type="submission" date="2023-01" db="EMBL/GenBank/DDBJ databases">
        <title>Analysis of 21 Apiospora genomes using comparative genomics revels a genus with tremendous synthesis potential of carbohydrate active enzymes and secondary metabolites.</title>
        <authorList>
            <person name="Sorensen T."/>
        </authorList>
    </citation>
    <scope>NUCLEOTIDE SEQUENCE [LARGE SCALE GENOMIC DNA]</scope>
    <source>
        <strain evidence="3 4">CBS 24483</strain>
    </source>
</reference>
<feature type="compositionally biased region" description="Polar residues" evidence="1">
    <location>
        <begin position="1"/>
        <end position="15"/>
    </location>
</feature>
<dbReference type="GeneID" id="92075334"/>
<keyword evidence="2" id="KW-1133">Transmembrane helix</keyword>
<feature type="compositionally biased region" description="Pro residues" evidence="1">
    <location>
        <begin position="35"/>
        <end position="45"/>
    </location>
</feature>
<protein>
    <submittedName>
        <fullName evidence="3">Uncharacterized protein</fullName>
    </submittedName>
</protein>
<dbReference type="EMBL" id="JAQQWE010000004">
    <property type="protein sequence ID" value="KAK7956828.1"/>
    <property type="molecule type" value="Genomic_DNA"/>
</dbReference>
<organism evidence="3 4">
    <name type="scientific">Apiospora aurea</name>
    <dbReference type="NCBI Taxonomy" id="335848"/>
    <lineage>
        <taxon>Eukaryota</taxon>
        <taxon>Fungi</taxon>
        <taxon>Dikarya</taxon>
        <taxon>Ascomycota</taxon>
        <taxon>Pezizomycotina</taxon>
        <taxon>Sordariomycetes</taxon>
        <taxon>Xylariomycetidae</taxon>
        <taxon>Amphisphaeriales</taxon>
        <taxon>Apiosporaceae</taxon>
        <taxon>Apiospora</taxon>
    </lineage>
</organism>
<name>A0ABR1QJA7_9PEZI</name>
<comment type="caution">
    <text evidence="3">The sequence shown here is derived from an EMBL/GenBank/DDBJ whole genome shotgun (WGS) entry which is preliminary data.</text>
</comment>
<keyword evidence="2" id="KW-0812">Transmembrane</keyword>
<feature type="transmembrane region" description="Helical" evidence="2">
    <location>
        <begin position="55"/>
        <end position="81"/>
    </location>
</feature>
<proteinExistence type="predicted"/>
<gene>
    <name evidence="3" type="ORF">PG986_006050</name>
</gene>
<keyword evidence="2" id="KW-0472">Membrane</keyword>
<accession>A0ABR1QJA7</accession>
<evidence type="ECO:0000256" key="1">
    <source>
        <dbReference type="SAM" id="MobiDB-lite"/>
    </source>
</evidence>
<feature type="region of interest" description="Disordered" evidence="1">
    <location>
        <begin position="1"/>
        <end position="50"/>
    </location>
</feature>
<evidence type="ECO:0000313" key="4">
    <source>
        <dbReference type="Proteomes" id="UP001391051"/>
    </source>
</evidence>
<feature type="region of interest" description="Disordered" evidence="1">
    <location>
        <begin position="89"/>
        <end position="159"/>
    </location>
</feature>
<evidence type="ECO:0000313" key="3">
    <source>
        <dbReference type="EMBL" id="KAK7956828.1"/>
    </source>
</evidence>
<dbReference type="RefSeq" id="XP_066702134.1">
    <property type="nucleotide sequence ID" value="XM_066842272.1"/>
</dbReference>
<keyword evidence="4" id="KW-1185">Reference proteome</keyword>